<dbReference type="CDD" id="cd00433">
    <property type="entry name" value="Peptidase_M17"/>
    <property type="match status" value="1"/>
</dbReference>
<evidence type="ECO:0000313" key="11">
    <source>
        <dbReference type="EMBL" id="VAW91324.1"/>
    </source>
</evidence>
<dbReference type="NCBIfam" id="NF002074">
    <property type="entry name" value="PRK00913.1-4"/>
    <property type="match status" value="1"/>
</dbReference>
<dbReference type="SUPFAM" id="SSF52949">
    <property type="entry name" value="Macro domain-like"/>
    <property type="match status" value="1"/>
</dbReference>
<dbReference type="PANTHER" id="PTHR11963">
    <property type="entry name" value="LEUCINE AMINOPEPTIDASE-RELATED"/>
    <property type="match status" value="1"/>
</dbReference>
<dbReference type="NCBIfam" id="NF002073">
    <property type="entry name" value="PRK00913.1-2"/>
    <property type="match status" value="1"/>
</dbReference>
<evidence type="ECO:0000256" key="4">
    <source>
        <dbReference type="ARBA" id="ARBA00012565"/>
    </source>
</evidence>
<dbReference type="PANTHER" id="PTHR11963:SF23">
    <property type="entry name" value="CYTOSOL AMINOPEPTIDASE"/>
    <property type="match status" value="1"/>
</dbReference>
<dbReference type="PROSITE" id="PS00631">
    <property type="entry name" value="CYTOSOL_AP"/>
    <property type="match status" value="1"/>
</dbReference>
<dbReference type="GO" id="GO:0030145">
    <property type="term" value="F:manganese ion binding"/>
    <property type="evidence" value="ECO:0007669"/>
    <property type="project" value="InterPro"/>
</dbReference>
<evidence type="ECO:0000256" key="8">
    <source>
        <dbReference type="ARBA" id="ARBA00022801"/>
    </source>
</evidence>
<name>A0A3B1ABZ5_9ZZZZ</name>
<dbReference type="FunFam" id="3.40.630.10:FF:000004">
    <property type="entry name" value="Probable cytosol aminopeptidase"/>
    <property type="match status" value="1"/>
</dbReference>
<dbReference type="Gene3D" id="3.40.630.10">
    <property type="entry name" value="Zn peptidases"/>
    <property type="match status" value="1"/>
</dbReference>
<evidence type="ECO:0000256" key="2">
    <source>
        <dbReference type="ARBA" id="ARBA00001936"/>
    </source>
</evidence>
<evidence type="ECO:0000256" key="1">
    <source>
        <dbReference type="ARBA" id="ARBA00000135"/>
    </source>
</evidence>
<comment type="similarity">
    <text evidence="3">Belongs to the peptidase M17 family.</text>
</comment>
<evidence type="ECO:0000259" key="10">
    <source>
        <dbReference type="PROSITE" id="PS00631"/>
    </source>
</evidence>
<evidence type="ECO:0000256" key="6">
    <source>
        <dbReference type="ARBA" id="ARBA00022670"/>
    </source>
</evidence>
<dbReference type="GO" id="GO:0006508">
    <property type="term" value="P:proteolysis"/>
    <property type="evidence" value="ECO:0007669"/>
    <property type="project" value="UniProtKB-KW"/>
</dbReference>
<keyword evidence="6" id="KW-0645">Protease</keyword>
<dbReference type="InterPro" id="IPR008283">
    <property type="entry name" value="Peptidase_M17_N"/>
</dbReference>
<dbReference type="AlphaFoldDB" id="A0A3B1ABZ5"/>
<reference evidence="11" key="1">
    <citation type="submission" date="2018-06" db="EMBL/GenBank/DDBJ databases">
        <authorList>
            <person name="Zhirakovskaya E."/>
        </authorList>
    </citation>
    <scope>NUCLEOTIDE SEQUENCE</scope>
</reference>
<dbReference type="PRINTS" id="PR00481">
    <property type="entry name" value="LAMNOPPTDASE"/>
</dbReference>
<evidence type="ECO:0000256" key="5">
    <source>
        <dbReference type="ARBA" id="ARBA00022438"/>
    </source>
</evidence>
<evidence type="ECO:0000256" key="3">
    <source>
        <dbReference type="ARBA" id="ARBA00009528"/>
    </source>
</evidence>
<dbReference type="Gene3D" id="3.40.220.10">
    <property type="entry name" value="Leucine Aminopeptidase, subunit E, domain 1"/>
    <property type="match status" value="1"/>
</dbReference>
<dbReference type="InterPro" id="IPR000819">
    <property type="entry name" value="Peptidase_M17_C"/>
</dbReference>
<dbReference type="InterPro" id="IPR023042">
    <property type="entry name" value="Peptidase_M17_leu_NH2_pept"/>
</dbReference>
<dbReference type="GO" id="GO:0005737">
    <property type="term" value="C:cytoplasm"/>
    <property type="evidence" value="ECO:0007669"/>
    <property type="project" value="InterPro"/>
</dbReference>
<dbReference type="GO" id="GO:0070006">
    <property type="term" value="F:metalloaminopeptidase activity"/>
    <property type="evidence" value="ECO:0007669"/>
    <property type="project" value="InterPro"/>
</dbReference>
<dbReference type="InterPro" id="IPR011356">
    <property type="entry name" value="Leucine_aapep/pepB"/>
</dbReference>
<evidence type="ECO:0000256" key="9">
    <source>
        <dbReference type="ARBA" id="ARBA00023211"/>
    </source>
</evidence>
<dbReference type="EC" id="3.4.11.1" evidence="4"/>
<protein>
    <recommendedName>
        <fullName evidence="4">leucyl aminopeptidase</fullName>
        <ecNumber evidence="4">3.4.11.1</ecNumber>
    </recommendedName>
</protein>
<comment type="catalytic activity">
    <reaction evidence="1">
        <text>Release of an N-terminal amino acid, Xaa-|-Yaa-, in which Xaa is preferably Leu, but may be other amino acids including Pro although not Arg or Lys, and Yaa may be Pro. Amino acid amides and methyl esters are also readily hydrolyzed, but rates on arylamides are exceedingly low.</text>
        <dbReference type="EC" id="3.4.11.1"/>
    </reaction>
</comment>
<comment type="cofactor">
    <cofactor evidence="2">
        <name>Mn(2+)</name>
        <dbReference type="ChEBI" id="CHEBI:29035"/>
    </cofactor>
</comment>
<sequence>MNISVKTLDIAKHKTDCHVVAIYQGSKLTESAKQLDIASNGYLKTVLKRGDITGTLNQTLLLHDVDGLTAKRVLLVGCGKANDLSANQFRHLVKLVATQLNKYKLKDAAFYLSDIKLKDSDQIWKIKHVSQVITQSLYRYSKTISSNNSKPALRKVIIHSGKIDARNSRAAKIGQAVANGMAVSRELGNLPGNICTPTYLASEAKKLGRRYGIKVSVLNEKQMETLKMGSLLSVSRGSRQPAKLIVFEYKGAAKAGNPIALVGKGVTFDSGGISIKPGGAMDEMKFDMCGAASVFGVMRSLGELKPKINVVGVVGATENLPDGLATKPGDVVTSMSGQTIEVLNTDAEGRLVLCDALTYTEKFKPRAVIDIATLTGACVIALGKQGAGLLGNDQKLIDKLLTAGQNAADRAWQLPLWDEYQDQLKSNFADIANIGGREAGTITAACFLSRFAKKFKWAHLDIAGVAWESGGNKGATGRPVPLLMEYILSEAGR</sequence>
<accession>A0A3B1ABZ5</accession>
<keyword evidence="7" id="KW-0479">Metal-binding</keyword>
<organism evidence="11">
    <name type="scientific">hydrothermal vent metagenome</name>
    <dbReference type="NCBI Taxonomy" id="652676"/>
    <lineage>
        <taxon>unclassified sequences</taxon>
        <taxon>metagenomes</taxon>
        <taxon>ecological metagenomes</taxon>
    </lineage>
</organism>
<evidence type="ECO:0000256" key="7">
    <source>
        <dbReference type="ARBA" id="ARBA00022723"/>
    </source>
</evidence>
<dbReference type="SUPFAM" id="SSF53187">
    <property type="entry name" value="Zn-dependent exopeptidases"/>
    <property type="match status" value="1"/>
</dbReference>
<dbReference type="InterPro" id="IPR043472">
    <property type="entry name" value="Macro_dom-like"/>
</dbReference>
<dbReference type="EMBL" id="UOFR01000010">
    <property type="protein sequence ID" value="VAW91324.1"/>
    <property type="molecule type" value="Genomic_DNA"/>
</dbReference>
<dbReference type="NCBIfam" id="NF002077">
    <property type="entry name" value="PRK00913.2-4"/>
    <property type="match status" value="1"/>
</dbReference>
<keyword evidence="9" id="KW-0464">Manganese</keyword>
<keyword evidence="8 11" id="KW-0378">Hydrolase</keyword>
<dbReference type="Pfam" id="PF00883">
    <property type="entry name" value="Peptidase_M17"/>
    <property type="match status" value="1"/>
</dbReference>
<keyword evidence="5 11" id="KW-0031">Aminopeptidase</keyword>
<dbReference type="Pfam" id="PF02789">
    <property type="entry name" value="Peptidase_M17_N"/>
    <property type="match status" value="1"/>
</dbReference>
<proteinExistence type="inferred from homology"/>
<feature type="domain" description="Cytosol aminopeptidase" evidence="10">
    <location>
        <begin position="344"/>
        <end position="351"/>
    </location>
</feature>
<dbReference type="HAMAP" id="MF_00181">
    <property type="entry name" value="Cytosol_peptidase_M17"/>
    <property type="match status" value="1"/>
</dbReference>
<gene>
    <name evidence="11" type="ORF">MNBD_GAMMA21-327</name>
</gene>